<dbReference type="InterPro" id="IPR011032">
    <property type="entry name" value="GroES-like_sf"/>
</dbReference>
<accession>A0A6C2C277</accession>
<evidence type="ECO:0000313" key="2">
    <source>
        <dbReference type="EMBL" id="TYC48160.1"/>
    </source>
</evidence>
<dbReference type="EMBL" id="SDGZ01000023">
    <property type="protein sequence ID" value="TYC48160.1"/>
    <property type="molecule type" value="Genomic_DNA"/>
</dbReference>
<gene>
    <name evidence="2" type="ORF">ESZ50_09265</name>
</gene>
<dbReference type="Gene3D" id="3.90.180.10">
    <property type="entry name" value="Medium-chain alcohol dehydrogenases, catalytic domain"/>
    <property type="match status" value="1"/>
</dbReference>
<dbReference type="PANTHER" id="PTHR43482">
    <property type="entry name" value="PROTEIN AST1-RELATED"/>
    <property type="match status" value="1"/>
</dbReference>
<evidence type="ECO:0000259" key="1">
    <source>
        <dbReference type="Pfam" id="PF08240"/>
    </source>
</evidence>
<dbReference type="Proteomes" id="UP000371977">
    <property type="component" value="Unassembled WGS sequence"/>
</dbReference>
<comment type="caution">
    <text evidence="2">The sequence shown here is derived from an EMBL/GenBank/DDBJ whole genome shotgun (WGS) entry which is preliminary data.</text>
</comment>
<proteinExistence type="predicted"/>
<dbReference type="AlphaFoldDB" id="A0A6C2C277"/>
<dbReference type="RefSeq" id="WP_148623306.1">
    <property type="nucleotide sequence ID" value="NZ_SDGZ01000023.1"/>
</dbReference>
<reference evidence="2 3" key="1">
    <citation type="submission" date="2019-01" db="EMBL/GenBank/DDBJ databases">
        <title>Weissella sp. nov., a novel lactic acid bacterium isolated from animal feces.</title>
        <authorList>
            <person name="Wang L.-T."/>
        </authorList>
    </citation>
    <scope>NUCLEOTIDE SEQUENCE [LARGE SCALE GENOMIC DNA]</scope>
    <source>
        <strain evidence="2 3">8H-2</strain>
    </source>
</reference>
<dbReference type="PANTHER" id="PTHR43482:SF1">
    <property type="entry name" value="PROTEIN AST1-RELATED"/>
    <property type="match status" value="1"/>
</dbReference>
<dbReference type="SUPFAM" id="SSF50129">
    <property type="entry name" value="GroES-like"/>
    <property type="match status" value="1"/>
</dbReference>
<dbReference type="OrthoDB" id="110915at2"/>
<evidence type="ECO:0000313" key="3">
    <source>
        <dbReference type="Proteomes" id="UP000371977"/>
    </source>
</evidence>
<dbReference type="Gene3D" id="3.40.50.720">
    <property type="entry name" value="NAD(P)-binding Rossmann-like Domain"/>
    <property type="match status" value="1"/>
</dbReference>
<dbReference type="InterPro" id="IPR052585">
    <property type="entry name" value="Lipid_raft_assoc_Zn_ADH"/>
</dbReference>
<name>A0A6C2C277_9LACO</name>
<keyword evidence="3" id="KW-1185">Reference proteome</keyword>
<dbReference type="InterPro" id="IPR013154">
    <property type="entry name" value="ADH-like_N"/>
</dbReference>
<feature type="domain" description="Alcohol dehydrogenase-like N-terminal" evidence="1">
    <location>
        <begin position="27"/>
        <end position="105"/>
    </location>
</feature>
<protein>
    <submittedName>
        <fullName evidence="2">Zinc-binding alcohol dehydrogenase family protein</fullName>
    </submittedName>
</protein>
<sequence length="296" mass="32709">MRQLIQHSFRGINDLSFREVDLPTPAANEVLIKMHALPVTASDIKREFNDHATAEQLTNLPRVIGVGGVGEVVQVGEQRDSALMHQRVLVLNPTGAYQEYLTSKNSNWLFPLSDNVSDEQALTLVGAGGTAELLASIIKKASSQNIIITGANSVIGILLLQLLTLDHHMIFPLVNPSSVEYFQSRLPKAPVYTIDCLPKLTDATIIDIAGNTHLLESLSSMIPNVQAISIAITDNPQIQFVHEEFNRQVYLQLIEKLSTDELKGPVGKRFAFSDAKEAQHYTNDHHSRGRVYLTLN</sequence>
<dbReference type="Pfam" id="PF08240">
    <property type="entry name" value="ADH_N"/>
    <property type="match status" value="1"/>
</dbReference>
<organism evidence="2 3">
    <name type="scientific">Weissella muntiaci</name>
    <dbReference type="NCBI Taxonomy" id="2508881"/>
    <lineage>
        <taxon>Bacteria</taxon>
        <taxon>Bacillati</taxon>
        <taxon>Bacillota</taxon>
        <taxon>Bacilli</taxon>
        <taxon>Lactobacillales</taxon>
        <taxon>Lactobacillaceae</taxon>
        <taxon>Weissella</taxon>
    </lineage>
</organism>